<keyword evidence="3" id="KW-1185">Reference proteome</keyword>
<accession>A0AAV2F0R5</accession>
<reference evidence="2 3" key="1">
    <citation type="submission" date="2024-04" db="EMBL/GenBank/DDBJ databases">
        <authorList>
            <person name="Fracassetti M."/>
        </authorList>
    </citation>
    <scope>NUCLEOTIDE SEQUENCE [LARGE SCALE GENOMIC DNA]</scope>
</reference>
<feature type="compositionally biased region" description="Polar residues" evidence="1">
    <location>
        <begin position="25"/>
        <end position="44"/>
    </location>
</feature>
<sequence length="71" mass="7778">MNRLNDTLAGDSGDDRYQISKSTERTPTNESLEFPSLTSLNPLNGTPAGDEPSFPAYLKSIEARNPPCQHI</sequence>
<evidence type="ECO:0000313" key="2">
    <source>
        <dbReference type="EMBL" id="CAL1391603.1"/>
    </source>
</evidence>
<proteinExistence type="predicted"/>
<dbReference type="Proteomes" id="UP001497516">
    <property type="component" value="Chromosome 6"/>
</dbReference>
<evidence type="ECO:0000313" key="3">
    <source>
        <dbReference type="Proteomes" id="UP001497516"/>
    </source>
</evidence>
<feature type="compositionally biased region" description="Basic and acidic residues" evidence="1">
    <location>
        <begin position="13"/>
        <end position="24"/>
    </location>
</feature>
<dbReference type="EMBL" id="OZ034819">
    <property type="protein sequence ID" value="CAL1391603.1"/>
    <property type="molecule type" value="Genomic_DNA"/>
</dbReference>
<dbReference type="AlphaFoldDB" id="A0AAV2F0R5"/>
<organism evidence="2 3">
    <name type="scientific">Linum trigynum</name>
    <dbReference type="NCBI Taxonomy" id="586398"/>
    <lineage>
        <taxon>Eukaryota</taxon>
        <taxon>Viridiplantae</taxon>
        <taxon>Streptophyta</taxon>
        <taxon>Embryophyta</taxon>
        <taxon>Tracheophyta</taxon>
        <taxon>Spermatophyta</taxon>
        <taxon>Magnoliopsida</taxon>
        <taxon>eudicotyledons</taxon>
        <taxon>Gunneridae</taxon>
        <taxon>Pentapetalae</taxon>
        <taxon>rosids</taxon>
        <taxon>fabids</taxon>
        <taxon>Malpighiales</taxon>
        <taxon>Linaceae</taxon>
        <taxon>Linum</taxon>
    </lineage>
</organism>
<evidence type="ECO:0000256" key="1">
    <source>
        <dbReference type="SAM" id="MobiDB-lite"/>
    </source>
</evidence>
<name>A0AAV2F0R5_9ROSI</name>
<gene>
    <name evidence="2" type="ORF">LTRI10_LOCUS32314</name>
</gene>
<protein>
    <submittedName>
        <fullName evidence="2">Uncharacterized protein</fullName>
    </submittedName>
</protein>
<feature type="region of interest" description="Disordered" evidence="1">
    <location>
        <begin position="1"/>
        <end position="54"/>
    </location>
</feature>